<dbReference type="InterPro" id="IPR013483">
    <property type="entry name" value="MoaA"/>
</dbReference>
<dbReference type="SFLD" id="SFLDG01067">
    <property type="entry name" value="SPASM/twitch_domain_containing"/>
    <property type="match status" value="1"/>
</dbReference>
<feature type="binding site" evidence="12">
    <location>
        <position position="29"/>
    </location>
    <ligand>
        <name>[4Fe-4S] cluster</name>
        <dbReference type="ChEBI" id="CHEBI:49883"/>
        <label>1</label>
        <note>4Fe-4S-S-AdoMet</note>
    </ligand>
</feature>
<dbReference type="HAMAP" id="MF_01225_B">
    <property type="entry name" value="MoaA_B"/>
    <property type="match status" value="1"/>
</dbReference>
<dbReference type="InterPro" id="IPR040064">
    <property type="entry name" value="MoaA-like"/>
</dbReference>
<dbReference type="CDD" id="cd01335">
    <property type="entry name" value="Radical_SAM"/>
    <property type="match status" value="1"/>
</dbReference>
<evidence type="ECO:0000313" key="14">
    <source>
        <dbReference type="EMBL" id="MFD1037763.1"/>
    </source>
</evidence>
<evidence type="ECO:0000256" key="4">
    <source>
        <dbReference type="ARBA" id="ARBA00022723"/>
    </source>
</evidence>
<gene>
    <name evidence="12 14" type="primary">moaA</name>
    <name evidence="14" type="ORF">ACFQ3N_04975</name>
</gene>
<dbReference type="SMART" id="SM00729">
    <property type="entry name" value="Elp3"/>
    <property type="match status" value="1"/>
</dbReference>
<dbReference type="SFLD" id="SFLDG01383">
    <property type="entry name" value="cyclic_pyranopterin_phosphate"/>
    <property type="match status" value="1"/>
</dbReference>
<keyword evidence="10 12" id="KW-0456">Lyase</keyword>
<dbReference type="PROSITE" id="PS51918">
    <property type="entry name" value="RADICAL_SAM"/>
    <property type="match status" value="1"/>
</dbReference>
<comment type="cofactor">
    <cofactor evidence="12">
        <name>[4Fe-4S] cluster</name>
        <dbReference type="ChEBI" id="CHEBI:49883"/>
    </cofactor>
    <text evidence="12">Binds 2 [4Fe-4S] clusters. Binds 1 [4Fe-4S] cluster coordinated with 3 cysteines and an exchangeable S-adenosyl-L-methionine and 1 [4Fe-4S] cluster coordinated with 3 cysteines and the GTP-derived substrate.</text>
</comment>
<dbReference type="NCBIfam" id="NF001199">
    <property type="entry name" value="PRK00164.2-1"/>
    <property type="match status" value="1"/>
</dbReference>
<dbReference type="Pfam" id="PF04055">
    <property type="entry name" value="Radical_SAM"/>
    <property type="match status" value="1"/>
</dbReference>
<dbReference type="InterPro" id="IPR013785">
    <property type="entry name" value="Aldolase_TIM"/>
</dbReference>
<evidence type="ECO:0000256" key="6">
    <source>
        <dbReference type="ARBA" id="ARBA00023004"/>
    </source>
</evidence>
<comment type="catalytic activity">
    <reaction evidence="11 12">
        <text>GTP + AH2 + S-adenosyl-L-methionine = (8S)-3',8-cyclo-7,8-dihydroguanosine 5'-triphosphate + 5'-deoxyadenosine + L-methionine + A + H(+)</text>
        <dbReference type="Rhea" id="RHEA:49576"/>
        <dbReference type="ChEBI" id="CHEBI:13193"/>
        <dbReference type="ChEBI" id="CHEBI:15378"/>
        <dbReference type="ChEBI" id="CHEBI:17319"/>
        <dbReference type="ChEBI" id="CHEBI:17499"/>
        <dbReference type="ChEBI" id="CHEBI:37565"/>
        <dbReference type="ChEBI" id="CHEBI:57844"/>
        <dbReference type="ChEBI" id="CHEBI:59789"/>
        <dbReference type="ChEBI" id="CHEBI:131766"/>
        <dbReference type="EC" id="4.1.99.22"/>
    </reaction>
</comment>
<dbReference type="Proteomes" id="UP001597040">
    <property type="component" value="Unassembled WGS sequence"/>
</dbReference>
<keyword evidence="5 12" id="KW-0547">Nucleotide-binding</keyword>
<evidence type="ECO:0000256" key="8">
    <source>
        <dbReference type="ARBA" id="ARBA00023134"/>
    </source>
</evidence>
<keyword evidence="7 12" id="KW-0411">Iron-sulfur</keyword>
<feature type="binding site" evidence="12">
    <location>
        <position position="72"/>
    </location>
    <ligand>
        <name>GTP</name>
        <dbReference type="ChEBI" id="CHEBI:37565"/>
    </ligand>
</feature>
<dbReference type="SFLD" id="SFLDG01386">
    <property type="entry name" value="main_SPASM_domain-containing"/>
    <property type="match status" value="1"/>
</dbReference>
<dbReference type="Gene3D" id="3.20.20.70">
    <property type="entry name" value="Aldolase class I"/>
    <property type="match status" value="1"/>
</dbReference>
<evidence type="ECO:0000256" key="1">
    <source>
        <dbReference type="ARBA" id="ARBA00012167"/>
    </source>
</evidence>
<feature type="binding site" evidence="12">
    <location>
        <position position="31"/>
    </location>
    <ligand>
        <name>S-adenosyl-L-methionine</name>
        <dbReference type="ChEBI" id="CHEBI:59789"/>
    </ligand>
</feature>
<dbReference type="PROSITE" id="PS01305">
    <property type="entry name" value="MOAA_NIFB_PQQE"/>
    <property type="match status" value="1"/>
</dbReference>
<evidence type="ECO:0000256" key="12">
    <source>
        <dbReference type="HAMAP-Rule" id="MF_01225"/>
    </source>
</evidence>
<feature type="binding site" evidence="12">
    <location>
        <position position="103"/>
    </location>
    <ligand>
        <name>GTP</name>
        <dbReference type="ChEBI" id="CHEBI:37565"/>
    </ligand>
</feature>
<evidence type="ECO:0000313" key="15">
    <source>
        <dbReference type="Proteomes" id="UP001597040"/>
    </source>
</evidence>
<feature type="binding site" evidence="12">
    <location>
        <begin position="267"/>
        <end position="269"/>
    </location>
    <ligand>
        <name>GTP</name>
        <dbReference type="ChEBI" id="CHEBI:37565"/>
    </ligand>
</feature>
<dbReference type="InterPro" id="IPR007197">
    <property type="entry name" value="rSAM"/>
</dbReference>
<keyword evidence="6 12" id="KW-0408">Iron</keyword>
<evidence type="ECO:0000256" key="10">
    <source>
        <dbReference type="ARBA" id="ARBA00023239"/>
    </source>
</evidence>
<dbReference type="InterPro" id="IPR058240">
    <property type="entry name" value="rSAM_sf"/>
</dbReference>
<dbReference type="RefSeq" id="WP_390360127.1">
    <property type="nucleotide sequence ID" value="NZ_JBHTKJ010000011.1"/>
</dbReference>
<dbReference type="PANTHER" id="PTHR22960">
    <property type="entry name" value="MOLYBDOPTERIN COFACTOR SYNTHESIS PROTEIN A"/>
    <property type="match status" value="1"/>
</dbReference>
<dbReference type="NCBIfam" id="TIGR02666">
    <property type="entry name" value="moaA"/>
    <property type="match status" value="1"/>
</dbReference>
<accession>A0ABW3LH95</accession>
<feature type="binding site" evidence="12">
    <location>
        <position position="25"/>
    </location>
    <ligand>
        <name>[4Fe-4S] cluster</name>
        <dbReference type="ChEBI" id="CHEBI:49883"/>
        <label>1</label>
        <note>4Fe-4S-S-AdoMet</note>
    </ligand>
</feature>
<comment type="pathway">
    <text evidence="12">Cofactor biosynthesis; molybdopterin biosynthesis.</text>
</comment>
<dbReference type="CDD" id="cd21117">
    <property type="entry name" value="Twitch_MoaA"/>
    <property type="match status" value="1"/>
</dbReference>
<evidence type="ECO:0000256" key="9">
    <source>
        <dbReference type="ARBA" id="ARBA00023150"/>
    </source>
</evidence>
<dbReference type="InterPro" id="IPR000385">
    <property type="entry name" value="MoaA_NifB_PqqE_Fe-S-bd_CS"/>
</dbReference>
<feature type="domain" description="Radical SAM core" evidence="13">
    <location>
        <begin position="9"/>
        <end position="231"/>
    </location>
</feature>
<evidence type="ECO:0000256" key="5">
    <source>
        <dbReference type="ARBA" id="ARBA00022741"/>
    </source>
</evidence>
<dbReference type="GO" id="GO:0061798">
    <property type="term" value="F:GTP 3',8'-cyclase activity"/>
    <property type="evidence" value="ECO:0007669"/>
    <property type="project" value="UniProtKB-EC"/>
</dbReference>
<feature type="binding site" evidence="12">
    <location>
        <position position="265"/>
    </location>
    <ligand>
        <name>[4Fe-4S] cluster</name>
        <dbReference type="ChEBI" id="CHEBI:49883"/>
        <label>2</label>
        <note>4Fe-4S-substrate</note>
    </ligand>
</feature>
<dbReference type="InterPro" id="IPR010505">
    <property type="entry name" value="MoaA_twitch"/>
</dbReference>
<dbReference type="EC" id="4.1.99.22" evidence="1 12"/>
<keyword evidence="2 12" id="KW-0004">4Fe-4S</keyword>
<dbReference type="InterPro" id="IPR006638">
    <property type="entry name" value="Elp3/MiaA/NifB-like_rSAM"/>
</dbReference>
<keyword evidence="3 12" id="KW-0949">S-adenosyl-L-methionine</keyword>
<protein>
    <recommendedName>
        <fullName evidence="1 12">GTP 3',8-cyclase</fullName>
        <ecNumber evidence="1 12">4.1.99.22</ecNumber>
    </recommendedName>
    <alternativeName>
        <fullName evidence="12">Molybdenum cofactor biosynthesis protein A</fullName>
    </alternativeName>
</protein>
<keyword evidence="4 12" id="KW-0479">Metal-binding</keyword>
<keyword evidence="9 12" id="KW-0501">Molybdenum cofactor biosynthesis</keyword>
<feature type="binding site" evidence="12">
    <location>
        <position position="76"/>
    </location>
    <ligand>
        <name>S-adenosyl-L-methionine</name>
        <dbReference type="ChEBI" id="CHEBI:59789"/>
    </ligand>
</feature>
<comment type="caution">
    <text evidence="14">The sequence shown here is derived from an EMBL/GenBank/DDBJ whole genome shotgun (WGS) entry which is preliminary data.</text>
</comment>
<evidence type="ECO:0000256" key="11">
    <source>
        <dbReference type="ARBA" id="ARBA00048697"/>
    </source>
</evidence>
<dbReference type="EMBL" id="JBHTKJ010000011">
    <property type="protein sequence ID" value="MFD1037763.1"/>
    <property type="molecule type" value="Genomic_DNA"/>
</dbReference>
<feature type="binding site" evidence="12">
    <location>
        <position position="198"/>
    </location>
    <ligand>
        <name>S-adenosyl-L-methionine</name>
        <dbReference type="ChEBI" id="CHEBI:59789"/>
    </ligand>
</feature>
<comment type="function">
    <text evidence="12">Catalyzes the cyclization of GTP to (8S)-3',8-cyclo-7,8-dihydroguanosine 5'-triphosphate.</text>
</comment>
<feature type="binding site" evidence="12">
    <location>
        <position position="18"/>
    </location>
    <ligand>
        <name>GTP</name>
        <dbReference type="ChEBI" id="CHEBI:37565"/>
    </ligand>
</feature>
<evidence type="ECO:0000256" key="3">
    <source>
        <dbReference type="ARBA" id="ARBA00022691"/>
    </source>
</evidence>
<feature type="binding site" evidence="12">
    <location>
        <position position="262"/>
    </location>
    <ligand>
        <name>[4Fe-4S] cluster</name>
        <dbReference type="ChEBI" id="CHEBI:49883"/>
        <label>2</label>
        <note>4Fe-4S-substrate</note>
    </ligand>
</feature>
<keyword evidence="15" id="KW-1185">Reference proteome</keyword>
<evidence type="ECO:0000259" key="13">
    <source>
        <dbReference type="PROSITE" id="PS51918"/>
    </source>
</evidence>
<feature type="binding site" evidence="12">
    <location>
        <position position="164"/>
    </location>
    <ligand>
        <name>GTP</name>
        <dbReference type="ChEBI" id="CHEBI:37565"/>
    </ligand>
</feature>
<comment type="subunit">
    <text evidence="12">Monomer and homodimer.</text>
</comment>
<proteinExistence type="inferred from homology"/>
<dbReference type="InterPro" id="IPR050105">
    <property type="entry name" value="MoCo_biosynth_MoaA/MoaC"/>
</dbReference>
<dbReference type="SFLD" id="SFLDS00029">
    <property type="entry name" value="Radical_SAM"/>
    <property type="match status" value="1"/>
</dbReference>
<dbReference type="SUPFAM" id="SSF102114">
    <property type="entry name" value="Radical SAM enzymes"/>
    <property type="match status" value="1"/>
</dbReference>
<sequence>MKKSLLVDKFGRSLQDLRISVTDRCNFRCSYCMPKEIFGKDFKFMPKEQLLSFEEIERLAKIFVQFGVKKIRLTGGEPLLRRNLPQLIEKLVAIDGIEDIGLTTNGALLEKQALPLKEAGLIRVNVSLDSLDEERFKSINDVGVSPERILRGIKKAQEVGLEVKMNMVVKKGLNDQDVVPMAKYFKKQGVSLRYIEFMDVGQSNGWDFKHVVTKKEIYEQLLQHFQLEPIDPSYIGEVAKRYRYVGSNTEVGFITSVSESFCSTCTRGRISADGKFYTCLFAESGFDLRELVRSGATDDDIITEFSPTWENRGDRYSDERTAETAKNKPKIEMSYIGG</sequence>
<dbReference type="PANTHER" id="PTHR22960:SF0">
    <property type="entry name" value="MOLYBDENUM COFACTOR BIOSYNTHESIS PROTEIN 1"/>
    <property type="match status" value="1"/>
</dbReference>
<feature type="binding site" evidence="12">
    <location>
        <position position="32"/>
    </location>
    <ligand>
        <name>[4Fe-4S] cluster</name>
        <dbReference type="ChEBI" id="CHEBI:49883"/>
        <label>1</label>
        <note>4Fe-4S-S-AdoMet</note>
    </ligand>
</feature>
<evidence type="ECO:0000256" key="7">
    <source>
        <dbReference type="ARBA" id="ARBA00023014"/>
    </source>
</evidence>
<feature type="binding site" evidence="12">
    <location>
        <position position="127"/>
    </location>
    <ligand>
        <name>S-adenosyl-L-methionine</name>
        <dbReference type="ChEBI" id="CHEBI:59789"/>
    </ligand>
</feature>
<keyword evidence="8 12" id="KW-0342">GTP-binding</keyword>
<comment type="similarity">
    <text evidence="12">Belongs to the radical SAM superfamily. MoaA family.</text>
</comment>
<evidence type="ECO:0000256" key="2">
    <source>
        <dbReference type="ARBA" id="ARBA00022485"/>
    </source>
</evidence>
<organism evidence="14 15">
    <name type="scientific">Virgibacillus byunsanensis</name>
    <dbReference type="NCBI Taxonomy" id="570945"/>
    <lineage>
        <taxon>Bacteria</taxon>
        <taxon>Bacillati</taxon>
        <taxon>Bacillota</taxon>
        <taxon>Bacilli</taxon>
        <taxon>Bacillales</taxon>
        <taxon>Bacillaceae</taxon>
        <taxon>Virgibacillus</taxon>
    </lineage>
</organism>
<feature type="binding site" evidence="12">
    <location>
        <position position="279"/>
    </location>
    <ligand>
        <name>[4Fe-4S] cluster</name>
        <dbReference type="ChEBI" id="CHEBI:49883"/>
        <label>2</label>
        <note>4Fe-4S-substrate</note>
    </ligand>
</feature>
<name>A0ABW3LH95_9BACI</name>
<dbReference type="Pfam" id="PF06463">
    <property type="entry name" value="Mob_synth_C"/>
    <property type="match status" value="1"/>
</dbReference>
<reference evidence="15" key="1">
    <citation type="journal article" date="2019" name="Int. J. Syst. Evol. Microbiol.">
        <title>The Global Catalogue of Microorganisms (GCM) 10K type strain sequencing project: providing services to taxonomists for standard genome sequencing and annotation.</title>
        <authorList>
            <consortium name="The Broad Institute Genomics Platform"/>
            <consortium name="The Broad Institute Genome Sequencing Center for Infectious Disease"/>
            <person name="Wu L."/>
            <person name="Ma J."/>
        </authorList>
    </citation>
    <scope>NUCLEOTIDE SEQUENCE [LARGE SCALE GENOMIC DNA]</scope>
    <source>
        <strain evidence="15">CCUG 56754</strain>
    </source>
</reference>